<evidence type="ECO:0000313" key="2">
    <source>
        <dbReference type="Proteomes" id="UP000054498"/>
    </source>
</evidence>
<evidence type="ECO:0000313" key="1">
    <source>
        <dbReference type="EMBL" id="KIZ03181.1"/>
    </source>
</evidence>
<feature type="non-terminal residue" evidence="1">
    <location>
        <position position="96"/>
    </location>
</feature>
<organism evidence="1 2">
    <name type="scientific">Monoraphidium neglectum</name>
    <dbReference type="NCBI Taxonomy" id="145388"/>
    <lineage>
        <taxon>Eukaryota</taxon>
        <taxon>Viridiplantae</taxon>
        <taxon>Chlorophyta</taxon>
        <taxon>core chlorophytes</taxon>
        <taxon>Chlorophyceae</taxon>
        <taxon>CS clade</taxon>
        <taxon>Sphaeropleales</taxon>
        <taxon>Selenastraceae</taxon>
        <taxon>Monoraphidium</taxon>
    </lineage>
</organism>
<dbReference type="RefSeq" id="XP_013902200.1">
    <property type="nucleotide sequence ID" value="XM_014046746.1"/>
</dbReference>
<protein>
    <submittedName>
        <fullName evidence="1">Uncharacterized protein</fullName>
    </submittedName>
</protein>
<reference evidence="1 2" key="1">
    <citation type="journal article" date="2013" name="BMC Genomics">
        <title>Reconstruction of the lipid metabolism for the microalga Monoraphidium neglectum from its genome sequence reveals characteristics suitable for biofuel production.</title>
        <authorList>
            <person name="Bogen C."/>
            <person name="Al-Dilaimi A."/>
            <person name="Albersmeier A."/>
            <person name="Wichmann J."/>
            <person name="Grundmann M."/>
            <person name="Rupp O."/>
            <person name="Lauersen K.J."/>
            <person name="Blifernez-Klassen O."/>
            <person name="Kalinowski J."/>
            <person name="Goesmann A."/>
            <person name="Mussgnug J.H."/>
            <person name="Kruse O."/>
        </authorList>
    </citation>
    <scope>NUCLEOTIDE SEQUENCE [LARGE SCALE GENOMIC DNA]</scope>
    <source>
        <strain evidence="1 2">SAG 48.87</strain>
    </source>
</reference>
<dbReference type="OrthoDB" id="10667979at2759"/>
<keyword evidence="2" id="KW-1185">Reference proteome</keyword>
<dbReference type="AlphaFoldDB" id="A0A0D2NCZ1"/>
<gene>
    <name evidence="1" type="ORF">MNEG_4774</name>
</gene>
<dbReference type="EMBL" id="KK100898">
    <property type="protein sequence ID" value="KIZ03181.1"/>
    <property type="molecule type" value="Genomic_DNA"/>
</dbReference>
<sequence length="96" mass="10803">MRLDTDQLELLSRPSAESSDLTLLRKLRCLRLRVPYLSRRALWLEVAALPGLTELRVDVARCAPGSRFHLRDALVPLSCLPGLRTLHLAGFHSLCD</sequence>
<dbReference type="GeneID" id="25737651"/>
<dbReference type="KEGG" id="mng:MNEG_4774"/>
<dbReference type="Proteomes" id="UP000054498">
    <property type="component" value="Unassembled WGS sequence"/>
</dbReference>
<accession>A0A0D2NCZ1</accession>
<proteinExistence type="predicted"/>
<name>A0A0D2NCZ1_9CHLO</name>